<sequence length="347" mass="37273">MEGEVGFLGLGIMGKAMSMNLLRHGFKVTVWNRTLSRLALICFSLVYLLSKSQIAFDDVSTLQCHGPKQVRSLDIRSPSSQNLTYACYFEECDELVEHGASVAETPAAVVKKCKYTIAMLSDPSAALSVVFDKDGALEQICRGKGYIDMSTVDSDTSTKISEAITSKGGYFLEAPVSGSKKPAEDGQLVILAAGEKTLYEEALPAFDVMGKKSFFLGKVGNGAKMKLVVNMIMGSMMNAFSEGLILADKSGLSSQTLLDVLDLGGIANPMFKMKGPTMIQKNYSPAFPLKHQQKDMRLALALGDENSVSMPVAAASNEAFKKARSMGLGDLDFSAVFEAVKFPEGSS</sequence>
<comment type="caution">
    <text evidence="12">The sequence shown here is derived from an EMBL/GenBank/DDBJ whole genome shotgun (WGS) entry which is preliminary data.</text>
</comment>
<keyword evidence="2" id="KW-0521">NADP</keyword>
<dbReference type="Gene3D" id="3.40.50.720">
    <property type="entry name" value="NAD(P)-binding Rossmann-like Domain"/>
    <property type="match status" value="1"/>
</dbReference>
<feature type="domain" description="3-hydroxyisobutyrate dehydrogenase-like NAD-binding" evidence="11">
    <location>
        <begin position="220"/>
        <end position="338"/>
    </location>
</feature>
<dbReference type="GO" id="GO:0050661">
    <property type="term" value="F:NADP binding"/>
    <property type="evidence" value="ECO:0007669"/>
    <property type="project" value="InterPro"/>
</dbReference>
<dbReference type="GO" id="GO:0030267">
    <property type="term" value="F:glyoxylate reductase (NADPH) activity"/>
    <property type="evidence" value="ECO:0007669"/>
    <property type="project" value="UniProtKB-EC"/>
</dbReference>
<dbReference type="InterPro" id="IPR029154">
    <property type="entry name" value="HIBADH-like_NADP-bd"/>
</dbReference>
<dbReference type="InterPro" id="IPR006115">
    <property type="entry name" value="6PGDH_NADP-bd"/>
</dbReference>
<dbReference type="Proteomes" id="UP000823749">
    <property type="component" value="Chromosome 1"/>
</dbReference>
<gene>
    <name evidence="12" type="ORF">RHGRI_002638</name>
</gene>
<keyword evidence="13" id="KW-1185">Reference proteome</keyword>
<dbReference type="PROSITE" id="PS00895">
    <property type="entry name" value="3_HYDROXYISOBUT_DH"/>
    <property type="match status" value="1"/>
</dbReference>
<evidence type="ECO:0000256" key="8">
    <source>
        <dbReference type="ARBA" id="ARBA00056683"/>
    </source>
</evidence>
<dbReference type="Pfam" id="PF03446">
    <property type="entry name" value="NAD_binding_2"/>
    <property type="match status" value="2"/>
</dbReference>
<comment type="catalytic activity">
    <reaction evidence="6">
        <text>4-hydroxybutanoate + NADP(+) = succinate semialdehyde + NADPH + H(+)</text>
        <dbReference type="Rhea" id="RHEA:26381"/>
        <dbReference type="ChEBI" id="CHEBI:15378"/>
        <dbReference type="ChEBI" id="CHEBI:16724"/>
        <dbReference type="ChEBI" id="CHEBI:57706"/>
        <dbReference type="ChEBI" id="CHEBI:57783"/>
        <dbReference type="ChEBI" id="CHEBI:58349"/>
        <dbReference type="EC" id="1.1.1.n11"/>
    </reaction>
</comment>
<evidence type="ECO:0000313" key="13">
    <source>
        <dbReference type="Proteomes" id="UP000823749"/>
    </source>
</evidence>
<dbReference type="InterPro" id="IPR013328">
    <property type="entry name" value="6PGD_dom2"/>
</dbReference>
<feature type="active site" evidence="9">
    <location>
        <position position="226"/>
    </location>
</feature>
<dbReference type="EMBL" id="JACTNZ010000001">
    <property type="protein sequence ID" value="KAG5567136.1"/>
    <property type="molecule type" value="Genomic_DNA"/>
</dbReference>
<name>A0AAV6LQM7_9ERIC</name>
<evidence type="ECO:0000256" key="4">
    <source>
        <dbReference type="ARBA" id="ARBA00023016"/>
    </source>
</evidence>
<reference evidence="12" key="1">
    <citation type="submission" date="2020-08" db="EMBL/GenBank/DDBJ databases">
        <title>Plant Genome Project.</title>
        <authorList>
            <person name="Zhang R.-G."/>
        </authorList>
    </citation>
    <scope>NUCLEOTIDE SEQUENCE</scope>
    <source>
        <strain evidence="12">WSP0</strain>
        <tissue evidence="12">Leaf</tissue>
    </source>
</reference>
<evidence type="ECO:0000313" key="12">
    <source>
        <dbReference type="EMBL" id="KAG5567136.1"/>
    </source>
</evidence>
<evidence type="ECO:0000256" key="2">
    <source>
        <dbReference type="ARBA" id="ARBA00022857"/>
    </source>
</evidence>
<dbReference type="InterPro" id="IPR036291">
    <property type="entry name" value="NAD(P)-bd_dom_sf"/>
</dbReference>
<dbReference type="FunFam" id="1.10.1040.10:FF:000016">
    <property type="entry name" value="Glyoxylate/succinic semialdehyde reductase 2"/>
    <property type="match status" value="1"/>
</dbReference>
<evidence type="ECO:0000256" key="5">
    <source>
        <dbReference type="ARBA" id="ARBA00023027"/>
    </source>
</evidence>
<dbReference type="PANTHER" id="PTHR43580">
    <property type="entry name" value="OXIDOREDUCTASE GLYR1-RELATED"/>
    <property type="match status" value="1"/>
</dbReference>
<dbReference type="GO" id="GO:0051287">
    <property type="term" value="F:NAD binding"/>
    <property type="evidence" value="ECO:0007669"/>
    <property type="project" value="InterPro"/>
</dbReference>
<dbReference type="Pfam" id="PF14833">
    <property type="entry name" value="NAD_binding_11"/>
    <property type="match status" value="1"/>
</dbReference>
<comment type="catalytic activity">
    <reaction evidence="7">
        <text>glycolate + NADP(+) = glyoxylate + NADPH + H(+)</text>
        <dbReference type="Rhea" id="RHEA:10992"/>
        <dbReference type="ChEBI" id="CHEBI:15378"/>
        <dbReference type="ChEBI" id="CHEBI:29805"/>
        <dbReference type="ChEBI" id="CHEBI:36655"/>
        <dbReference type="ChEBI" id="CHEBI:57783"/>
        <dbReference type="ChEBI" id="CHEBI:58349"/>
        <dbReference type="EC" id="1.1.1.79"/>
    </reaction>
</comment>
<organism evidence="12 13">
    <name type="scientific">Rhododendron griersonianum</name>
    <dbReference type="NCBI Taxonomy" id="479676"/>
    <lineage>
        <taxon>Eukaryota</taxon>
        <taxon>Viridiplantae</taxon>
        <taxon>Streptophyta</taxon>
        <taxon>Embryophyta</taxon>
        <taxon>Tracheophyta</taxon>
        <taxon>Spermatophyta</taxon>
        <taxon>Magnoliopsida</taxon>
        <taxon>eudicotyledons</taxon>
        <taxon>Gunneridae</taxon>
        <taxon>Pentapetalae</taxon>
        <taxon>asterids</taxon>
        <taxon>Ericales</taxon>
        <taxon>Ericaceae</taxon>
        <taxon>Ericoideae</taxon>
        <taxon>Rhodoreae</taxon>
        <taxon>Rhododendron</taxon>
    </lineage>
</organism>
<dbReference type="FunFam" id="3.40.50.720:FF:000058">
    <property type="entry name" value="Putative oxidoreductase GLYR1 homolog"/>
    <property type="match status" value="1"/>
</dbReference>
<dbReference type="SUPFAM" id="SSF51735">
    <property type="entry name" value="NAD(P)-binding Rossmann-fold domains"/>
    <property type="match status" value="1"/>
</dbReference>
<evidence type="ECO:0000259" key="10">
    <source>
        <dbReference type="Pfam" id="PF03446"/>
    </source>
</evidence>
<keyword evidence="5" id="KW-0520">NAD</keyword>
<evidence type="ECO:0008006" key="14">
    <source>
        <dbReference type="Google" id="ProtNLM"/>
    </source>
</evidence>
<evidence type="ECO:0000256" key="6">
    <source>
        <dbReference type="ARBA" id="ARBA00052582"/>
    </source>
</evidence>
<comment type="function">
    <text evidence="8">Catalyzes the NADPH-dependent reduction of glyoxylate to glycolate as well as succinic semialdehyde (SSA) to gamma-hydroxybutyrate in vitro. May function in redox homeostasis and play a role in oxidative stress tolerance by detoxifying glyoxylate and SSA generated in glycolate metabolism and GABA metabolism, respectively.</text>
</comment>
<keyword evidence="4" id="KW-0346">Stress response</keyword>
<accession>A0AAV6LQM7</accession>
<evidence type="ECO:0000256" key="3">
    <source>
        <dbReference type="ARBA" id="ARBA00023002"/>
    </source>
</evidence>
<dbReference type="InterPro" id="IPR015815">
    <property type="entry name" value="HIBADH-related"/>
</dbReference>
<dbReference type="InterPro" id="IPR008927">
    <property type="entry name" value="6-PGluconate_DH-like_C_sf"/>
</dbReference>
<protein>
    <recommendedName>
        <fullName evidence="14">Glyoxylate/succinic semialdehyde reductase 1</fullName>
    </recommendedName>
</protein>
<dbReference type="InterPro" id="IPR002204">
    <property type="entry name" value="3-OH-isobutyrate_DH-rel_CS"/>
</dbReference>
<evidence type="ECO:0000256" key="7">
    <source>
        <dbReference type="ARBA" id="ARBA00052769"/>
    </source>
</evidence>
<evidence type="ECO:0000259" key="11">
    <source>
        <dbReference type="Pfam" id="PF14833"/>
    </source>
</evidence>
<dbReference type="PANTHER" id="PTHR43580:SF9">
    <property type="entry name" value="GLYOXYLATE_SUCCINIC SEMIALDEHYDE REDUCTASE 1"/>
    <property type="match status" value="1"/>
</dbReference>
<comment type="similarity">
    <text evidence="1">Belongs to the HIBADH-related family. NP60 subfamily.</text>
</comment>
<dbReference type="GO" id="GO:0005829">
    <property type="term" value="C:cytosol"/>
    <property type="evidence" value="ECO:0007669"/>
    <property type="project" value="TreeGrafter"/>
</dbReference>
<keyword evidence="3" id="KW-0560">Oxidoreductase</keyword>
<dbReference type="AlphaFoldDB" id="A0AAV6LQM7"/>
<dbReference type="Gene3D" id="1.10.1040.10">
    <property type="entry name" value="N-(1-d-carboxylethyl)-l-norvaline Dehydrogenase, domain 2"/>
    <property type="match status" value="1"/>
</dbReference>
<dbReference type="InterPro" id="IPR051265">
    <property type="entry name" value="HIBADH-related_NP60_sf"/>
</dbReference>
<evidence type="ECO:0000256" key="9">
    <source>
        <dbReference type="PIRSR" id="PIRSR000103-1"/>
    </source>
</evidence>
<proteinExistence type="inferred from homology"/>
<evidence type="ECO:0000256" key="1">
    <source>
        <dbReference type="ARBA" id="ARBA00007598"/>
    </source>
</evidence>
<feature type="domain" description="6-phosphogluconate dehydrogenase NADP-binding" evidence="10">
    <location>
        <begin position="89"/>
        <end position="217"/>
    </location>
</feature>
<dbReference type="SUPFAM" id="SSF48179">
    <property type="entry name" value="6-phosphogluconate dehydrogenase C-terminal domain-like"/>
    <property type="match status" value="1"/>
</dbReference>
<dbReference type="PIRSF" id="PIRSF000103">
    <property type="entry name" value="HIBADH"/>
    <property type="match status" value="1"/>
</dbReference>
<feature type="domain" description="6-phosphogluconate dehydrogenase NADP-binding" evidence="10">
    <location>
        <begin position="4"/>
        <end position="38"/>
    </location>
</feature>